<feature type="region of interest" description="Disordered" evidence="2">
    <location>
        <begin position="80"/>
        <end position="100"/>
    </location>
</feature>
<reference evidence="3" key="1">
    <citation type="submission" date="2022-11" db="EMBL/GenBank/DDBJ databases">
        <title>Genomic repertoires linked with pathogenic potency of arthritogenic Prevotella copri isolated from the gut of rheumatoid arthritis patients.</title>
        <authorList>
            <person name="Nii T."/>
            <person name="Maeda Y."/>
            <person name="Motooka D."/>
            <person name="Naito M."/>
            <person name="Matsumoto Y."/>
            <person name="Ogawa T."/>
            <person name="Oguro-Igashira E."/>
            <person name="Kishikawa T."/>
            <person name="Yamashita M."/>
            <person name="Koizumi S."/>
            <person name="Kurakawa T."/>
            <person name="Okumura R."/>
            <person name="Kayama H."/>
            <person name="Murakami M."/>
            <person name="Sakaguchi T."/>
            <person name="Das B."/>
            <person name="Nakamura S."/>
            <person name="Okada Y."/>
            <person name="Kumanogoh A."/>
            <person name="Takeda K."/>
        </authorList>
    </citation>
    <scope>NUCLEOTIDE SEQUENCE</scope>
    <source>
        <strain evidence="3">F3-75</strain>
    </source>
</reference>
<dbReference type="Proteomes" id="UP001209344">
    <property type="component" value="Unassembled WGS sequence"/>
</dbReference>
<feature type="coiled-coil region" evidence="1">
    <location>
        <begin position="411"/>
        <end position="472"/>
    </location>
</feature>
<evidence type="ECO:0000313" key="3">
    <source>
        <dbReference type="EMBL" id="MCW4129866.1"/>
    </source>
</evidence>
<gene>
    <name evidence="3" type="ORF">ONT16_16780</name>
</gene>
<dbReference type="RefSeq" id="WP_264967238.1">
    <property type="nucleotide sequence ID" value="NZ_JAPDVK010000006.1"/>
</dbReference>
<keyword evidence="1" id="KW-0175">Coiled coil</keyword>
<dbReference type="EMBL" id="JAPDVK010000006">
    <property type="protein sequence ID" value="MCW4129866.1"/>
    <property type="molecule type" value="Genomic_DNA"/>
</dbReference>
<organism evidence="3 4">
    <name type="scientific">Segatella copri</name>
    <dbReference type="NCBI Taxonomy" id="165179"/>
    <lineage>
        <taxon>Bacteria</taxon>
        <taxon>Pseudomonadati</taxon>
        <taxon>Bacteroidota</taxon>
        <taxon>Bacteroidia</taxon>
        <taxon>Bacteroidales</taxon>
        <taxon>Prevotellaceae</taxon>
        <taxon>Segatella</taxon>
    </lineage>
</organism>
<accession>A0AAP3BEY0</accession>
<protein>
    <submittedName>
        <fullName evidence="3">Uncharacterized protein</fullName>
    </submittedName>
</protein>
<sequence>MAKLIPLGNNDGNENRPSDEELNQMFGAFMDAFFGGLSDEDIDEESDDDDIIPFDEFDDSDYWDDLYEGPTPFAYSVIPSNKKKRKKPRKKSTDRQVPNYAYKPKGEDLEGYFVKKIHSVIRWGVTSTNDVNYGLRVFEGWLAQAQKYVAKEEFYYAVCITRALLSDVLTFHLFWHHKYPKQMARVRKLERAVSEVYYQCLSFSKDKDFNWIDLCLGLLQKEKGSYPFNSKGEAGFDVEDYTEKVIALLPDEKAKQYRDAHPTEKQLLEKPIPVCLPDKIEMPQGLDEKDKAPYLTDFIDEVPNAQYASLIVSLLDIVKTHEKKLKSFGIVKAEKLRKMKAEYENFVLAYHRGGIDEFRKYSNYALTRPFWNLVYNYHFPTTNTASKNNFLQQAVEPYLDLIWRQWDSPKLQSKFDEVKEKAAKAQALKQEREESLAAMPSYLEGLTSDQYLAFHEQALRILNRDKKKLSESSGILKFDIEHRYQPLLKLLKGTRGIEDSLDAKVRQGIDSIFLSIYQVLWDYMLYPYDLDYIIENKKVVKKVLDEIWKI</sequence>
<proteinExistence type="predicted"/>
<evidence type="ECO:0000313" key="4">
    <source>
        <dbReference type="Proteomes" id="UP001209344"/>
    </source>
</evidence>
<dbReference type="AlphaFoldDB" id="A0AAP3BEY0"/>
<name>A0AAP3BEY0_9BACT</name>
<evidence type="ECO:0000256" key="1">
    <source>
        <dbReference type="SAM" id="Coils"/>
    </source>
</evidence>
<feature type="compositionally biased region" description="Basic residues" evidence="2">
    <location>
        <begin position="81"/>
        <end position="92"/>
    </location>
</feature>
<feature type="region of interest" description="Disordered" evidence="2">
    <location>
        <begin position="1"/>
        <end position="21"/>
    </location>
</feature>
<evidence type="ECO:0000256" key="2">
    <source>
        <dbReference type="SAM" id="MobiDB-lite"/>
    </source>
</evidence>
<comment type="caution">
    <text evidence="3">The sequence shown here is derived from an EMBL/GenBank/DDBJ whole genome shotgun (WGS) entry which is preliminary data.</text>
</comment>